<proteinExistence type="predicted"/>
<comment type="caution">
    <text evidence="2">The sequence shown here is derived from an EMBL/GenBank/DDBJ whole genome shotgun (WGS) entry which is preliminary data.</text>
</comment>
<evidence type="ECO:0000313" key="3">
    <source>
        <dbReference type="Proteomes" id="UP000265618"/>
    </source>
</evidence>
<dbReference type="EMBL" id="BDIP01000592">
    <property type="protein sequence ID" value="GCA62390.1"/>
    <property type="molecule type" value="Genomic_DNA"/>
</dbReference>
<dbReference type="Proteomes" id="UP000265618">
    <property type="component" value="Unassembled WGS sequence"/>
</dbReference>
<evidence type="ECO:0000313" key="2">
    <source>
        <dbReference type="EMBL" id="GCA62390.1"/>
    </source>
</evidence>
<organism evidence="2 3">
    <name type="scientific">Kipferlia bialata</name>
    <dbReference type="NCBI Taxonomy" id="797122"/>
    <lineage>
        <taxon>Eukaryota</taxon>
        <taxon>Metamonada</taxon>
        <taxon>Carpediemonas-like organisms</taxon>
        <taxon>Kipferlia</taxon>
    </lineage>
</organism>
<evidence type="ECO:0000256" key="1">
    <source>
        <dbReference type="SAM" id="MobiDB-lite"/>
    </source>
</evidence>
<accession>A0A391NMW5</accession>
<feature type="compositionally biased region" description="Basic and acidic residues" evidence="1">
    <location>
        <begin position="63"/>
        <end position="77"/>
    </location>
</feature>
<gene>
    <name evidence="2" type="ORF">KIPB_003185</name>
</gene>
<protein>
    <submittedName>
        <fullName evidence="2">Uncharacterized protein</fullName>
    </submittedName>
</protein>
<dbReference type="AlphaFoldDB" id="A0A391NMW5"/>
<reference evidence="2 3" key="1">
    <citation type="journal article" date="2018" name="PLoS ONE">
        <title>The draft genome of Kipferlia bialata reveals reductive genome evolution in fornicate parasites.</title>
        <authorList>
            <person name="Tanifuji G."/>
            <person name="Takabayashi S."/>
            <person name="Kume K."/>
            <person name="Takagi M."/>
            <person name="Nakayama T."/>
            <person name="Kamikawa R."/>
            <person name="Inagaki Y."/>
            <person name="Hashimoto T."/>
        </authorList>
    </citation>
    <scope>NUCLEOTIDE SEQUENCE [LARGE SCALE GENOMIC DNA]</scope>
    <source>
        <strain evidence="2">NY0173</strain>
    </source>
</reference>
<name>A0A391NMW5_9EUKA</name>
<keyword evidence="3" id="KW-1185">Reference proteome</keyword>
<feature type="region of interest" description="Disordered" evidence="1">
    <location>
        <begin position="42"/>
        <end position="89"/>
    </location>
</feature>
<sequence>MSGHYVQCPPGYVPVFIASEHYNQAMNYLAGLPSVKNRAPVAPQMNQVPSSHGVPPAVGDLGDLGRQHDLGMDRRGLTPDMGMPGPHPQ</sequence>